<dbReference type="PANTHER" id="PTHR46060:SF1">
    <property type="entry name" value="MARINER MOS1 TRANSPOSASE-LIKE PROTEIN"/>
    <property type="match status" value="1"/>
</dbReference>
<proteinExistence type="predicted"/>
<dbReference type="OrthoDB" id="10017160at2759"/>
<protein>
    <submittedName>
        <fullName evidence="1">Histone-lysine N-methyltransferase SETMAR</fullName>
    </submittedName>
</protein>
<name>A0A8X6IAB8_TRICU</name>
<sequence length="104" mass="12489">MKQRSGRPVSVRTDLARAVIEQLMDEDRRWTLLELEWASGIEKRIVHRILRNELHQNRIAGRWVPHALTEVKWWLRYSVCSDHFSRWQQDGDEFLSGIIAVYEF</sequence>
<gene>
    <name evidence="1" type="primary">NCL1_45137</name>
    <name evidence="1" type="ORF">TNCT_1471</name>
</gene>
<dbReference type="AlphaFoldDB" id="A0A8X6IAB8"/>
<reference evidence="1" key="1">
    <citation type="submission" date="2020-07" db="EMBL/GenBank/DDBJ databases">
        <title>Multicomponent nature underlies the extraordinary mechanical properties of spider dragline silk.</title>
        <authorList>
            <person name="Kono N."/>
            <person name="Nakamura H."/>
            <person name="Mori M."/>
            <person name="Yoshida Y."/>
            <person name="Ohtoshi R."/>
            <person name="Malay A.D."/>
            <person name="Moran D.A.P."/>
            <person name="Tomita M."/>
            <person name="Numata K."/>
            <person name="Arakawa K."/>
        </authorList>
    </citation>
    <scope>NUCLEOTIDE SEQUENCE</scope>
</reference>
<accession>A0A8X6IAB8</accession>
<organism evidence="1 2">
    <name type="scientific">Trichonephila clavata</name>
    <name type="common">Joro spider</name>
    <name type="synonym">Nephila clavata</name>
    <dbReference type="NCBI Taxonomy" id="2740835"/>
    <lineage>
        <taxon>Eukaryota</taxon>
        <taxon>Metazoa</taxon>
        <taxon>Ecdysozoa</taxon>
        <taxon>Arthropoda</taxon>
        <taxon>Chelicerata</taxon>
        <taxon>Arachnida</taxon>
        <taxon>Araneae</taxon>
        <taxon>Araneomorphae</taxon>
        <taxon>Entelegynae</taxon>
        <taxon>Araneoidea</taxon>
        <taxon>Nephilidae</taxon>
        <taxon>Trichonephila</taxon>
    </lineage>
</organism>
<keyword evidence="2" id="KW-1185">Reference proteome</keyword>
<dbReference type="PANTHER" id="PTHR46060">
    <property type="entry name" value="MARINER MOS1 TRANSPOSASE-LIKE PROTEIN"/>
    <property type="match status" value="1"/>
</dbReference>
<dbReference type="Proteomes" id="UP000887116">
    <property type="component" value="Unassembled WGS sequence"/>
</dbReference>
<comment type="caution">
    <text evidence="1">The sequence shown here is derived from an EMBL/GenBank/DDBJ whole genome shotgun (WGS) entry which is preliminary data.</text>
</comment>
<evidence type="ECO:0000313" key="2">
    <source>
        <dbReference type="Proteomes" id="UP000887116"/>
    </source>
</evidence>
<dbReference type="InterPro" id="IPR052709">
    <property type="entry name" value="Transposase-MT_Hybrid"/>
</dbReference>
<evidence type="ECO:0000313" key="1">
    <source>
        <dbReference type="EMBL" id="GFR01065.1"/>
    </source>
</evidence>
<dbReference type="EMBL" id="BMAO01005375">
    <property type="protein sequence ID" value="GFR01065.1"/>
    <property type="molecule type" value="Genomic_DNA"/>
</dbReference>